<dbReference type="GO" id="GO:0005886">
    <property type="term" value="C:plasma membrane"/>
    <property type="evidence" value="ECO:0007669"/>
    <property type="project" value="UniProtKB-SubCell"/>
</dbReference>
<dbReference type="InterPro" id="IPR009019">
    <property type="entry name" value="KH_sf_prok-type"/>
</dbReference>
<reference evidence="11" key="1">
    <citation type="submission" date="2020-08" db="EMBL/GenBank/DDBJ databases">
        <title>Genome public.</title>
        <authorList>
            <person name="Liu C."/>
            <person name="Sun Q."/>
        </authorList>
    </citation>
    <scope>NUCLEOTIDE SEQUENCE</scope>
    <source>
        <strain evidence="11">NSJ-54</strain>
    </source>
</reference>
<keyword evidence="12" id="KW-1185">Reference proteome</keyword>
<name>A0A926EFG0_9FIRM</name>
<dbReference type="NCBIfam" id="NF000908">
    <property type="entry name" value="PRK00089.1"/>
    <property type="match status" value="1"/>
</dbReference>
<keyword evidence="3 8" id="KW-0690">Ribosome biogenesis</keyword>
<dbReference type="InterPro" id="IPR015946">
    <property type="entry name" value="KH_dom-like_a/b"/>
</dbReference>
<comment type="subunit">
    <text evidence="8">Monomer.</text>
</comment>
<dbReference type="InterPro" id="IPR006073">
    <property type="entry name" value="GTP-bd"/>
</dbReference>
<comment type="function">
    <text evidence="8">An essential GTPase that binds both GDP and GTP, with rapid nucleotide exchange. Plays a role in 16S rRNA processing and 30S ribosomal subunit biogenesis and possibly also in cell cycle regulation and energy metabolism.</text>
</comment>
<dbReference type="NCBIfam" id="TIGR00436">
    <property type="entry name" value="era"/>
    <property type="match status" value="1"/>
</dbReference>
<dbReference type="Proteomes" id="UP000660861">
    <property type="component" value="Unassembled WGS sequence"/>
</dbReference>
<evidence type="ECO:0000256" key="5">
    <source>
        <dbReference type="ARBA" id="ARBA00022884"/>
    </source>
</evidence>
<dbReference type="HAMAP" id="MF_00367">
    <property type="entry name" value="GTPase_Era"/>
    <property type="match status" value="1"/>
</dbReference>
<dbReference type="Pfam" id="PF01926">
    <property type="entry name" value="MMR_HSR1"/>
    <property type="match status" value="1"/>
</dbReference>
<dbReference type="GO" id="GO:0005829">
    <property type="term" value="C:cytosol"/>
    <property type="evidence" value="ECO:0007669"/>
    <property type="project" value="TreeGrafter"/>
</dbReference>
<keyword evidence="8" id="KW-1003">Cell membrane</keyword>
<feature type="region of interest" description="G1" evidence="9">
    <location>
        <begin position="14"/>
        <end position="21"/>
    </location>
</feature>
<evidence type="ECO:0000256" key="3">
    <source>
        <dbReference type="ARBA" id="ARBA00022517"/>
    </source>
</evidence>
<evidence type="ECO:0000256" key="8">
    <source>
        <dbReference type="HAMAP-Rule" id="MF_00367"/>
    </source>
</evidence>
<comment type="subcellular location">
    <subcellularLocation>
        <location evidence="8">Cytoplasm</location>
    </subcellularLocation>
    <subcellularLocation>
        <location evidence="8">Cell membrane</location>
        <topology evidence="8">Peripheral membrane protein</topology>
    </subcellularLocation>
</comment>
<dbReference type="RefSeq" id="WP_262397958.1">
    <property type="nucleotide sequence ID" value="NZ_JACRTC010000005.1"/>
</dbReference>
<dbReference type="InterPro" id="IPR005662">
    <property type="entry name" value="GTPase_Era-like"/>
</dbReference>
<evidence type="ECO:0000313" key="11">
    <source>
        <dbReference type="EMBL" id="MBC8570866.1"/>
    </source>
</evidence>
<dbReference type="InterPro" id="IPR030388">
    <property type="entry name" value="G_ERA_dom"/>
</dbReference>
<dbReference type="AlphaFoldDB" id="A0A926EFG0"/>
<dbReference type="FunFam" id="3.30.300.20:FF:000003">
    <property type="entry name" value="GTPase Era"/>
    <property type="match status" value="1"/>
</dbReference>
<dbReference type="GO" id="GO:0003924">
    <property type="term" value="F:GTPase activity"/>
    <property type="evidence" value="ECO:0007669"/>
    <property type="project" value="UniProtKB-UniRule"/>
</dbReference>
<sequence length="299" mass="33148">MDTKTKSGFIAIVGKPNVGKSSLLNALVGEKVAIVSGKPQTTRTRITGVLTEGEVQLVFIDTPGLHKAKNKLSEYMVEQVKDSVADVDLAVLVADATAKEIYKAERELMESFAALHLPAILVLNKIDLLDKKDALMARMQAFSQCYDFAHILPLSAQTGEGVDELLQILREAAEEGPHFFPDDALTDQPERVIVAEIIREKILNHMYEEIPHGTAVAIESMKERPGGKLMDIHATILCEKQSHKGMVIGKNGAMLKTVASEARAEIESFLDCKVNLQCWVKVRDDWRNKERVIKELGYQ</sequence>
<dbReference type="Gene3D" id="3.40.50.300">
    <property type="entry name" value="P-loop containing nucleotide triphosphate hydrolases"/>
    <property type="match status" value="1"/>
</dbReference>
<organism evidence="11 12">
    <name type="scientific">Zongyangia hominis</name>
    <dbReference type="NCBI Taxonomy" id="2763677"/>
    <lineage>
        <taxon>Bacteria</taxon>
        <taxon>Bacillati</taxon>
        <taxon>Bacillota</taxon>
        <taxon>Clostridia</taxon>
        <taxon>Eubacteriales</taxon>
        <taxon>Oscillospiraceae</taxon>
        <taxon>Zongyangia</taxon>
    </lineage>
</organism>
<dbReference type="PRINTS" id="PR00326">
    <property type="entry name" value="GTP1OBG"/>
</dbReference>
<dbReference type="GO" id="GO:0000028">
    <property type="term" value="P:ribosomal small subunit assembly"/>
    <property type="evidence" value="ECO:0007669"/>
    <property type="project" value="TreeGrafter"/>
</dbReference>
<dbReference type="InterPro" id="IPR027417">
    <property type="entry name" value="P-loop_NTPase"/>
</dbReference>
<feature type="binding site" evidence="8">
    <location>
        <begin position="14"/>
        <end position="21"/>
    </location>
    <ligand>
        <name>GTP</name>
        <dbReference type="ChEBI" id="CHEBI:37565"/>
    </ligand>
</feature>
<dbReference type="CDD" id="cd04163">
    <property type="entry name" value="Era"/>
    <property type="match status" value="1"/>
</dbReference>
<dbReference type="CDD" id="cd22534">
    <property type="entry name" value="KH-II_Era"/>
    <property type="match status" value="1"/>
</dbReference>
<protein>
    <recommendedName>
        <fullName evidence="2 8">GTPase Era</fullName>
    </recommendedName>
</protein>
<evidence type="ECO:0000313" key="12">
    <source>
        <dbReference type="Proteomes" id="UP000660861"/>
    </source>
</evidence>
<evidence type="ECO:0000259" key="10">
    <source>
        <dbReference type="PROSITE" id="PS51713"/>
    </source>
</evidence>
<dbReference type="PANTHER" id="PTHR42698">
    <property type="entry name" value="GTPASE ERA"/>
    <property type="match status" value="1"/>
</dbReference>
<dbReference type="PROSITE" id="PS51713">
    <property type="entry name" value="G_ERA"/>
    <property type="match status" value="1"/>
</dbReference>
<accession>A0A926EFG0</accession>
<dbReference type="GO" id="GO:0005525">
    <property type="term" value="F:GTP binding"/>
    <property type="evidence" value="ECO:0007669"/>
    <property type="project" value="UniProtKB-UniRule"/>
</dbReference>
<dbReference type="FunFam" id="3.40.50.300:FF:000094">
    <property type="entry name" value="GTPase Era"/>
    <property type="match status" value="1"/>
</dbReference>
<evidence type="ECO:0000256" key="2">
    <source>
        <dbReference type="ARBA" id="ARBA00020484"/>
    </source>
</evidence>
<dbReference type="GO" id="GO:0043024">
    <property type="term" value="F:ribosomal small subunit binding"/>
    <property type="evidence" value="ECO:0007669"/>
    <property type="project" value="TreeGrafter"/>
</dbReference>
<evidence type="ECO:0000256" key="7">
    <source>
        <dbReference type="ARBA" id="ARBA00023136"/>
    </source>
</evidence>
<dbReference type="NCBIfam" id="TIGR00231">
    <property type="entry name" value="small_GTP"/>
    <property type="match status" value="1"/>
</dbReference>
<comment type="similarity">
    <text evidence="1 8 9">Belongs to the TRAFAC class TrmE-Era-EngA-EngB-Septin-like GTPase superfamily. Era GTPase family.</text>
</comment>
<dbReference type="InterPro" id="IPR004044">
    <property type="entry name" value="KH_dom_type_2"/>
</dbReference>
<comment type="caution">
    <text evidence="11">The sequence shown here is derived from an EMBL/GenBank/DDBJ whole genome shotgun (WGS) entry which is preliminary data.</text>
</comment>
<feature type="region of interest" description="G2" evidence="9">
    <location>
        <begin position="40"/>
        <end position="44"/>
    </location>
</feature>
<keyword evidence="4 8" id="KW-0547">Nucleotide-binding</keyword>
<feature type="domain" description="Era-type G" evidence="10">
    <location>
        <begin position="6"/>
        <end position="175"/>
    </location>
</feature>
<dbReference type="InterPro" id="IPR005225">
    <property type="entry name" value="Small_GTP-bd"/>
</dbReference>
<dbReference type="SUPFAM" id="SSF54814">
    <property type="entry name" value="Prokaryotic type KH domain (KH-domain type II)"/>
    <property type="match status" value="1"/>
</dbReference>
<dbReference type="SUPFAM" id="SSF52540">
    <property type="entry name" value="P-loop containing nucleoside triphosphate hydrolases"/>
    <property type="match status" value="1"/>
</dbReference>
<feature type="region of interest" description="G3" evidence="9">
    <location>
        <begin position="61"/>
        <end position="64"/>
    </location>
</feature>
<evidence type="ECO:0000256" key="6">
    <source>
        <dbReference type="ARBA" id="ARBA00023134"/>
    </source>
</evidence>
<dbReference type="Gene3D" id="3.30.300.20">
    <property type="match status" value="1"/>
</dbReference>
<evidence type="ECO:0000256" key="4">
    <source>
        <dbReference type="ARBA" id="ARBA00022741"/>
    </source>
</evidence>
<dbReference type="GO" id="GO:0070181">
    <property type="term" value="F:small ribosomal subunit rRNA binding"/>
    <property type="evidence" value="ECO:0007669"/>
    <property type="project" value="UniProtKB-UniRule"/>
</dbReference>
<dbReference type="Pfam" id="PF07650">
    <property type="entry name" value="KH_2"/>
    <property type="match status" value="1"/>
</dbReference>
<dbReference type="EMBL" id="JACRTC010000005">
    <property type="protein sequence ID" value="MBC8570866.1"/>
    <property type="molecule type" value="Genomic_DNA"/>
</dbReference>
<keyword evidence="8" id="KW-0699">rRNA-binding</keyword>
<feature type="region of interest" description="G4" evidence="9">
    <location>
        <begin position="124"/>
        <end position="127"/>
    </location>
</feature>
<dbReference type="PANTHER" id="PTHR42698:SF1">
    <property type="entry name" value="GTPASE ERA, MITOCHONDRIAL"/>
    <property type="match status" value="1"/>
</dbReference>
<evidence type="ECO:0000256" key="1">
    <source>
        <dbReference type="ARBA" id="ARBA00007921"/>
    </source>
</evidence>
<keyword evidence="7 8" id="KW-0472">Membrane</keyword>
<keyword evidence="5 8" id="KW-0694">RNA-binding</keyword>
<feature type="binding site" evidence="8">
    <location>
        <begin position="61"/>
        <end position="65"/>
    </location>
    <ligand>
        <name>GTP</name>
        <dbReference type="ChEBI" id="CHEBI:37565"/>
    </ligand>
</feature>
<feature type="region of interest" description="G5" evidence="9">
    <location>
        <begin position="154"/>
        <end position="156"/>
    </location>
</feature>
<proteinExistence type="inferred from homology"/>
<keyword evidence="8" id="KW-0963">Cytoplasm</keyword>
<gene>
    <name evidence="8 11" type="primary">era</name>
    <name evidence="11" type="ORF">H8709_08500</name>
</gene>
<evidence type="ECO:0000256" key="9">
    <source>
        <dbReference type="PROSITE-ProRule" id="PRU01050"/>
    </source>
</evidence>
<feature type="binding site" evidence="8">
    <location>
        <begin position="124"/>
        <end position="127"/>
    </location>
    <ligand>
        <name>GTP</name>
        <dbReference type="ChEBI" id="CHEBI:37565"/>
    </ligand>
</feature>
<keyword evidence="6 8" id="KW-0342">GTP-binding</keyword>